<evidence type="ECO:0000313" key="5">
    <source>
        <dbReference type="EMBL" id="PWG82441.1"/>
    </source>
</evidence>
<dbReference type="SUPFAM" id="SSF46689">
    <property type="entry name" value="Homeodomain-like"/>
    <property type="match status" value="1"/>
</dbReference>
<evidence type="ECO:0000256" key="3">
    <source>
        <dbReference type="ARBA" id="ARBA00023163"/>
    </source>
</evidence>
<protein>
    <submittedName>
        <fullName evidence="5">AraC family transcriptional regulator</fullName>
    </submittedName>
</protein>
<dbReference type="InterPro" id="IPR009057">
    <property type="entry name" value="Homeodomain-like_sf"/>
</dbReference>
<feature type="domain" description="HTH araC/xylS-type" evidence="4">
    <location>
        <begin position="198"/>
        <end position="303"/>
    </location>
</feature>
<keyword evidence="1" id="KW-0805">Transcription regulation</keyword>
<dbReference type="Pfam" id="PF12833">
    <property type="entry name" value="HTH_18"/>
    <property type="match status" value="1"/>
</dbReference>
<dbReference type="SMART" id="SM00342">
    <property type="entry name" value="HTH_ARAC"/>
    <property type="match status" value="1"/>
</dbReference>
<organism evidence="5 6">
    <name type="scientific">Pararcticibacter amylolyticus</name>
    <dbReference type="NCBI Taxonomy" id="2173175"/>
    <lineage>
        <taxon>Bacteria</taxon>
        <taxon>Pseudomonadati</taxon>
        <taxon>Bacteroidota</taxon>
        <taxon>Sphingobacteriia</taxon>
        <taxon>Sphingobacteriales</taxon>
        <taxon>Sphingobacteriaceae</taxon>
        <taxon>Pararcticibacter</taxon>
    </lineage>
</organism>
<dbReference type="PANTHER" id="PTHR43280:SF32">
    <property type="entry name" value="TRANSCRIPTIONAL REGULATORY PROTEIN"/>
    <property type="match status" value="1"/>
</dbReference>
<dbReference type="Proteomes" id="UP000245647">
    <property type="component" value="Unassembled WGS sequence"/>
</dbReference>
<dbReference type="PROSITE" id="PS01124">
    <property type="entry name" value="HTH_ARAC_FAMILY_2"/>
    <property type="match status" value="1"/>
</dbReference>
<accession>A0A2U2PM11</accession>
<gene>
    <name evidence="5" type="ORF">DDR33_00815</name>
</gene>
<reference evidence="5 6" key="1">
    <citation type="submission" date="2018-04" db="EMBL/GenBank/DDBJ databases">
        <title>Pedobacter chongqingensis sp. nov., isolated from a rottenly hemp rope.</title>
        <authorList>
            <person name="Cai Y."/>
        </authorList>
    </citation>
    <scope>NUCLEOTIDE SEQUENCE [LARGE SCALE GENOMIC DNA]</scope>
    <source>
        <strain evidence="5 6">FJ4-8</strain>
    </source>
</reference>
<evidence type="ECO:0000313" key="6">
    <source>
        <dbReference type="Proteomes" id="UP000245647"/>
    </source>
</evidence>
<evidence type="ECO:0000259" key="4">
    <source>
        <dbReference type="PROSITE" id="PS01124"/>
    </source>
</evidence>
<dbReference type="RefSeq" id="WP_109413860.1">
    <property type="nucleotide sequence ID" value="NZ_QEAS01000001.1"/>
</dbReference>
<dbReference type="PANTHER" id="PTHR43280">
    <property type="entry name" value="ARAC-FAMILY TRANSCRIPTIONAL REGULATOR"/>
    <property type="match status" value="1"/>
</dbReference>
<keyword evidence="2" id="KW-0238">DNA-binding</keyword>
<evidence type="ECO:0000256" key="1">
    <source>
        <dbReference type="ARBA" id="ARBA00023015"/>
    </source>
</evidence>
<keyword evidence="6" id="KW-1185">Reference proteome</keyword>
<dbReference type="GO" id="GO:0043565">
    <property type="term" value="F:sequence-specific DNA binding"/>
    <property type="evidence" value="ECO:0007669"/>
    <property type="project" value="InterPro"/>
</dbReference>
<dbReference type="GO" id="GO:0003700">
    <property type="term" value="F:DNA-binding transcription factor activity"/>
    <property type="evidence" value="ECO:0007669"/>
    <property type="project" value="InterPro"/>
</dbReference>
<dbReference type="InterPro" id="IPR018060">
    <property type="entry name" value="HTH_AraC"/>
</dbReference>
<name>A0A2U2PM11_9SPHI</name>
<dbReference type="AlphaFoldDB" id="A0A2U2PM11"/>
<dbReference type="InterPro" id="IPR020449">
    <property type="entry name" value="Tscrpt_reg_AraC-type_HTH"/>
</dbReference>
<sequence>MISDSQQPLVFNSISELMRRLGLPRPKHPLISLINYDQAKISPSDAGRGVIIDFYKISFKTSFKGKVKYGPGYYDFAEGGMAFLAPNQLVAIPEDEESYEGYALFFHPDLIRGYPLASTIHHYGFFSYAVSEALFLSDKEKLVISGLFDAIAAELENNIDQFSQGVLVSQIDLLLNHSDRFYNRQFLTRKTVNNDQIDKMHIYLSQRLHNGTTLASRLPSPQEIADYLKVSPRYLSDMLKALTGKTTQQHIHLRLIDEAKELLCTRQLTTAEIAYRLGFEHPQSFNKLFKQKTGLSPAAFRQSFTDQ</sequence>
<dbReference type="OrthoDB" id="9816214at2"/>
<proteinExistence type="predicted"/>
<keyword evidence="3" id="KW-0804">Transcription</keyword>
<dbReference type="Gene3D" id="1.10.10.60">
    <property type="entry name" value="Homeodomain-like"/>
    <property type="match status" value="1"/>
</dbReference>
<comment type="caution">
    <text evidence="5">The sequence shown here is derived from an EMBL/GenBank/DDBJ whole genome shotgun (WGS) entry which is preliminary data.</text>
</comment>
<dbReference type="PRINTS" id="PR00032">
    <property type="entry name" value="HTHARAC"/>
</dbReference>
<dbReference type="EMBL" id="QEAS01000001">
    <property type="protein sequence ID" value="PWG82441.1"/>
    <property type="molecule type" value="Genomic_DNA"/>
</dbReference>
<evidence type="ECO:0000256" key="2">
    <source>
        <dbReference type="ARBA" id="ARBA00023125"/>
    </source>
</evidence>